<sequence>MIRFSFCSAAVLAIVSCAPFEAPVKSLALLDGAVNANAPAGYCVDPAASQPADGFALIASCASLGADDKAPDALGVATVQVGPATSGAVIGSEDALVGLLNSEAGAVLLSKDGKPDQIKVIAAETGENAVTVQFTDAGAPPIAGLGAEEWRAFTDIDGRLVTVAVRGLATAPLRDGTGAWLLDLVLNGLLPSTTGETAETSDT</sequence>
<feature type="signal peptide" evidence="1">
    <location>
        <begin position="1"/>
        <end position="22"/>
    </location>
</feature>
<evidence type="ECO:0000256" key="1">
    <source>
        <dbReference type="SAM" id="SignalP"/>
    </source>
</evidence>
<dbReference type="KEGG" id="yrh:AABB31_07085"/>
<organism evidence="2 3">
    <name type="scientific">Yoonia rhodophyticola</name>
    <dbReference type="NCBI Taxonomy" id="3137370"/>
    <lineage>
        <taxon>Bacteria</taxon>
        <taxon>Pseudomonadati</taxon>
        <taxon>Pseudomonadota</taxon>
        <taxon>Alphaproteobacteria</taxon>
        <taxon>Rhodobacterales</taxon>
        <taxon>Paracoccaceae</taxon>
        <taxon>Yoonia</taxon>
    </lineage>
</organism>
<dbReference type="AlphaFoldDB" id="A0AAN0MCM9"/>
<protein>
    <submittedName>
        <fullName evidence="2">Dihydroxy-acid dehydratase</fullName>
    </submittedName>
</protein>
<evidence type="ECO:0000313" key="3">
    <source>
        <dbReference type="Proteomes" id="UP001470809"/>
    </source>
</evidence>
<reference evidence="2 3" key="2">
    <citation type="submission" date="2024-08" db="EMBL/GenBank/DDBJ databases">
        <title>Phylogenomic analyses of a clade within the roseobacter group suggest taxonomic reassignments of species of the genera Aestuariivita, Citreicella, Loktanella, Nautella, Pelagibaca, Ruegeria, Thalassobius, Thiobacimonas and Tropicibacter, and the proposal o.</title>
        <authorList>
            <person name="Jeon C.O."/>
        </authorList>
    </citation>
    <scope>NUCLEOTIDE SEQUENCE [LARGE SCALE GENOMIC DNA]</scope>
    <source>
        <strain evidence="2 3">SS1-5</strain>
    </source>
</reference>
<proteinExistence type="predicted"/>
<keyword evidence="1" id="KW-0732">Signal</keyword>
<name>A0AAN0MCM9_9RHOB</name>
<accession>A0AAN0MCM9</accession>
<dbReference type="Proteomes" id="UP001470809">
    <property type="component" value="Chromosome"/>
</dbReference>
<reference evidence="3" key="1">
    <citation type="submission" date="2024-04" db="EMBL/GenBank/DDBJ databases">
        <title>Phylogenomic analyses of a clade within the roseobacter group suggest taxonomic reassignments of species of the genera Aestuariivita, Citreicella, Loktanella, Nautella, Pelagibaca, Ruegeria, Thalassobius, Thiobacimonas and Tropicibacter, and the proposal o.</title>
        <authorList>
            <person name="Jeon C.O."/>
        </authorList>
    </citation>
    <scope>NUCLEOTIDE SEQUENCE [LARGE SCALE GENOMIC DNA]</scope>
    <source>
        <strain evidence="3">SS1-5</strain>
    </source>
</reference>
<dbReference type="EMBL" id="CP151767">
    <property type="protein sequence ID" value="WZU68638.1"/>
    <property type="molecule type" value="Genomic_DNA"/>
</dbReference>
<feature type="chain" id="PRO_5042817525" evidence="1">
    <location>
        <begin position="23"/>
        <end position="203"/>
    </location>
</feature>
<dbReference type="RefSeq" id="WP_342077928.1">
    <property type="nucleotide sequence ID" value="NZ_CP151767.2"/>
</dbReference>
<keyword evidence="3" id="KW-1185">Reference proteome</keyword>
<gene>
    <name evidence="2" type="ORF">AABB31_07085</name>
</gene>
<evidence type="ECO:0000313" key="2">
    <source>
        <dbReference type="EMBL" id="WZU68638.1"/>
    </source>
</evidence>
<dbReference type="PROSITE" id="PS51257">
    <property type="entry name" value="PROKAR_LIPOPROTEIN"/>
    <property type="match status" value="1"/>
</dbReference>